<keyword evidence="2" id="KW-1185">Reference proteome</keyword>
<dbReference type="EMBL" id="JAWXYG010000009">
    <property type="protein sequence ID" value="KAK4263548.1"/>
    <property type="molecule type" value="Genomic_DNA"/>
</dbReference>
<proteinExistence type="predicted"/>
<dbReference type="PANTHER" id="PTHR47764:SF2">
    <property type="entry name" value="UBIQUITIN-LIKE PROTEASE FAMILY PROFILE DOMAIN-CONTAINING PROTEIN"/>
    <property type="match status" value="1"/>
</dbReference>
<dbReference type="PANTHER" id="PTHR47764">
    <property type="entry name" value="UBIQUITIN-LIKE-SPECIFIC PROTEASE 2B-RELATED"/>
    <property type="match status" value="1"/>
</dbReference>
<reference evidence="1" key="1">
    <citation type="submission" date="2023-10" db="EMBL/GenBank/DDBJ databases">
        <title>Chromosome-level genome of the transformable northern wattle, Acacia crassicarpa.</title>
        <authorList>
            <person name="Massaro I."/>
            <person name="Sinha N.R."/>
            <person name="Poethig S."/>
            <person name="Leichty A.R."/>
        </authorList>
    </citation>
    <scope>NUCLEOTIDE SEQUENCE</scope>
    <source>
        <strain evidence="1">Acra3RX</strain>
        <tissue evidence="1">Leaf</tissue>
    </source>
</reference>
<gene>
    <name evidence="1" type="ORF">QN277_028942</name>
</gene>
<dbReference type="Gene3D" id="3.30.310.130">
    <property type="entry name" value="Ubiquitin-related"/>
    <property type="match status" value="1"/>
</dbReference>
<accession>A0AAE1J7P6</accession>
<organism evidence="1 2">
    <name type="scientific">Acacia crassicarpa</name>
    <name type="common">northern wattle</name>
    <dbReference type="NCBI Taxonomy" id="499986"/>
    <lineage>
        <taxon>Eukaryota</taxon>
        <taxon>Viridiplantae</taxon>
        <taxon>Streptophyta</taxon>
        <taxon>Embryophyta</taxon>
        <taxon>Tracheophyta</taxon>
        <taxon>Spermatophyta</taxon>
        <taxon>Magnoliopsida</taxon>
        <taxon>eudicotyledons</taxon>
        <taxon>Gunneridae</taxon>
        <taxon>Pentapetalae</taxon>
        <taxon>rosids</taxon>
        <taxon>fabids</taxon>
        <taxon>Fabales</taxon>
        <taxon>Fabaceae</taxon>
        <taxon>Caesalpinioideae</taxon>
        <taxon>mimosoid clade</taxon>
        <taxon>Acacieae</taxon>
        <taxon>Acacia</taxon>
    </lineage>
</organism>
<dbReference type="AlphaFoldDB" id="A0AAE1J7P6"/>
<dbReference type="Proteomes" id="UP001293593">
    <property type="component" value="Unassembled WGS sequence"/>
</dbReference>
<comment type="caution">
    <text evidence="1">The sequence shown here is derived from an EMBL/GenBank/DDBJ whole genome shotgun (WGS) entry which is preliminary data.</text>
</comment>
<name>A0AAE1J7P6_9FABA</name>
<evidence type="ECO:0000313" key="2">
    <source>
        <dbReference type="Proteomes" id="UP001293593"/>
    </source>
</evidence>
<sequence length="133" mass="15616">MDNNAMVAMARKKQCLFRLYESLFSDNYFMNHISEESLDESLKVPCILHMDSIKGSHSCLQNLVCSYLWEEWKERQKDKLDEDLSSKFLNMRFLPHGIATDHLFAFERNPSSWQVPTNFVLFQNDKCIEATAI</sequence>
<evidence type="ECO:0000313" key="1">
    <source>
        <dbReference type="EMBL" id="KAK4263548.1"/>
    </source>
</evidence>
<protein>
    <submittedName>
        <fullName evidence="1">Uncharacterized protein</fullName>
    </submittedName>
</protein>